<evidence type="ECO:0000256" key="5">
    <source>
        <dbReference type="ARBA" id="ARBA00037710"/>
    </source>
</evidence>
<sequence>MELENEAKAGLSAVERLAMSKPKYVKSQKVISSTQEPVISVGSVSVSSQGSSNRSSKGKLPGLHIRSVSISDSDDGFSRSSEESSGLQEDEVLEKIRQETSVIERNARPGSPISGAMLGSNKMNTEFLTNQRPWGACLHATLRTVFTSVNISNAAGQRTHQRGALCLQEIFSVKMPFLGQDWRSPGWCWEKTENGWKRIIMYGQENNTMDYAEPCADDKEHVFVGDVCELTSVKQQKDLYNHSTKSLFVKDKWIYVHKVSTKERQGYSTLGEALNRLDFSTAVEDLRRFDYVAKLFQLIARYQLASLSGAAQKNYFNILEKIVQKVLDDCYNPRLVKDLLQDLNSTLHGLTIHVGRVVLVGNINIWMSRLENILKWQEQLNNLQIPKQLCSGMSLCDLPIQMQNLIMGKLSDACDIINVGQAMPTLRCVSEDKILWKKLCYFHFSDKEYHKNLVLTKNDNVDWKRMYYTLKKYYPMKEQYGDTLHYCKHCHILFWQDLHLALIFKDWGHPCTAIDPDKCLKPISPQDFIELFQY</sequence>
<feature type="compositionally biased region" description="Low complexity" evidence="7">
    <location>
        <begin position="41"/>
        <end position="55"/>
    </location>
</feature>
<dbReference type="Pfam" id="PF14160">
    <property type="entry name" value="FAM110_C"/>
    <property type="match status" value="1"/>
</dbReference>
<dbReference type="GO" id="GO:0005737">
    <property type="term" value="C:cytoplasm"/>
    <property type="evidence" value="ECO:0007669"/>
    <property type="project" value="TreeGrafter"/>
</dbReference>
<evidence type="ECO:0000256" key="2">
    <source>
        <dbReference type="ARBA" id="ARBA00004906"/>
    </source>
</evidence>
<feature type="region of interest" description="Disordered" evidence="7">
    <location>
        <begin position="41"/>
        <end position="93"/>
    </location>
</feature>
<dbReference type="GO" id="GO:0005634">
    <property type="term" value="C:nucleus"/>
    <property type="evidence" value="ECO:0007669"/>
    <property type="project" value="UniProtKB-SubCell"/>
</dbReference>
<evidence type="ECO:0000313" key="11">
    <source>
        <dbReference type="Proteomes" id="UP001497482"/>
    </source>
</evidence>
<evidence type="ECO:0000259" key="8">
    <source>
        <dbReference type="Pfam" id="PF14160"/>
    </source>
</evidence>
<keyword evidence="3" id="KW-0833">Ubl conjugation pathway</keyword>
<evidence type="ECO:0000256" key="3">
    <source>
        <dbReference type="ARBA" id="ARBA00022786"/>
    </source>
</evidence>
<dbReference type="Pfam" id="PF14161">
    <property type="entry name" value="FAM110_N"/>
    <property type="match status" value="1"/>
</dbReference>
<reference evidence="10 11" key="1">
    <citation type="submission" date="2024-04" db="EMBL/GenBank/DDBJ databases">
        <authorList>
            <person name="Waldvogel A.-M."/>
            <person name="Schoenle A."/>
        </authorList>
    </citation>
    <scope>NUCLEOTIDE SEQUENCE [LARGE SCALE GENOMIC DNA]</scope>
</reference>
<evidence type="ECO:0000256" key="1">
    <source>
        <dbReference type="ARBA" id="ARBA00004123"/>
    </source>
</evidence>
<dbReference type="PANTHER" id="PTHR13123">
    <property type="entry name" value="LD30288P"/>
    <property type="match status" value="1"/>
</dbReference>
<dbReference type="InterPro" id="IPR040394">
    <property type="entry name" value="FBX25/32"/>
</dbReference>
<evidence type="ECO:0000256" key="6">
    <source>
        <dbReference type="ARBA" id="ARBA00040054"/>
    </source>
</evidence>
<dbReference type="EMBL" id="OZ035839">
    <property type="protein sequence ID" value="CAL1586469.1"/>
    <property type="molecule type" value="Genomic_DNA"/>
</dbReference>
<protein>
    <recommendedName>
        <fullName evidence="6">F-box only protein 25</fullName>
    </recommendedName>
</protein>
<proteinExistence type="predicted"/>
<dbReference type="InterPro" id="IPR025741">
    <property type="entry name" value="FAM110_C"/>
</dbReference>
<comment type="function">
    <text evidence="5">Substrate-recognition component of the SCF (SKP1-CUL1-F-box protein)-type E3 ubiquitin ligase complex. May play a role in accumulation of expanded polyglutamine (polyQ) protein huntingtin (HTT).</text>
</comment>
<dbReference type="SUPFAM" id="SSF81383">
    <property type="entry name" value="F-box domain"/>
    <property type="match status" value="1"/>
</dbReference>
<keyword evidence="4" id="KW-0539">Nucleus</keyword>
<accession>A0AAV2KA24</accession>
<dbReference type="InterPro" id="IPR036047">
    <property type="entry name" value="F-box-like_dom_sf"/>
</dbReference>
<organism evidence="10 11">
    <name type="scientific">Knipowitschia caucasica</name>
    <name type="common">Caucasian dwarf goby</name>
    <name type="synonym">Pomatoschistus caucasicus</name>
    <dbReference type="NCBI Taxonomy" id="637954"/>
    <lineage>
        <taxon>Eukaryota</taxon>
        <taxon>Metazoa</taxon>
        <taxon>Chordata</taxon>
        <taxon>Craniata</taxon>
        <taxon>Vertebrata</taxon>
        <taxon>Euteleostomi</taxon>
        <taxon>Actinopterygii</taxon>
        <taxon>Neopterygii</taxon>
        <taxon>Teleostei</taxon>
        <taxon>Neoteleostei</taxon>
        <taxon>Acanthomorphata</taxon>
        <taxon>Gobiaria</taxon>
        <taxon>Gobiiformes</taxon>
        <taxon>Gobioidei</taxon>
        <taxon>Gobiidae</taxon>
        <taxon>Gobiinae</taxon>
        <taxon>Knipowitschia</taxon>
    </lineage>
</organism>
<dbReference type="PANTHER" id="PTHR13123:SF8">
    <property type="entry name" value="F-BOX ONLY PROTEIN 25"/>
    <property type="match status" value="1"/>
</dbReference>
<evidence type="ECO:0000259" key="9">
    <source>
        <dbReference type="Pfam" id="PF14161"/>
    </source>
</evidence>
<evidence type="ECO:0000256" key="7">
    <source>
        <dbReference type="SAM" id="MobiDB-lite"/>
    </source>
</evidence>
<gene>
    <name evidence="10" type="ORF">KC01_LOCUS16524</name>
</gene>
<comment type="subcellular location">
    <subcellularLocation>
        <location evidence="1">Nucleus</location>
    </subcellularLocation>
</comment>
<feature type="domain" description="Centrosome-associated FAM110 C-terminal" evidence="8">
    <location>
        <begin position="53"/>
        <end position="108"/>
    </location>
</feature>
<keyword evidence="11" id="KW-1185">Reference proteome</keyword>
<comment type="pathway">
    <text evidence="2">Protein modification; protein ubiquitination.</text>
</comment>
<evidence type="ECO:0000256" key="4">
    <source>
        <dbReference type="ARBA" id="ARBA00023242"/>
    </source>
</evidence>
<evidence type="ECO:0000313" key="10">
    <source>
        <dbReference type="EMBL" id="CAL1586469.1"/>
    </source>
</evidence>
<dbReference type="GO" id="GO:0019005">
    <property type="term" value="C:SCF ubiquitin ligase complex"/>
    <property type="evidence" value="ECO:0007669"/>
    <property type="project" value="TreeGrafter"/>
</dbReference>
<dbReference type="Proteomes" id="UP001497482">
    <property type="component" value="Chromosome 17"/>
</dbReference>
<dbReference type="InterPro" id="IPR025739">
    <property type="entry name" value="FAM110_N"/>
</dbReference>
<dbReference type="AlphaFoldDB" id="A0AAV2KA24"/>
<name>A0AAV2KA24_KNICA</name>
<feature type="domain" description="Centrosome-associated FAM110 N-terminal" evidence="9">
    <location>
        <begin position="10"/>
        <end position="39"/>
    </location>
</feature>
<dbReference type="GO" id="GO:0016567">
    <property type="term" value="P:protein ubiquitination"/>
    <property type="evidence" value="ECO:0007669"/>
    <property type="project" value="TreeGrafter"/>
</dbReference>